<dbReference type="EMBL" id="KB932232">
    <property type="protein sequence ID" value="KCV67356.1"/>
    <property type="molecule type" value="Genomic_DNA"/>
</dbReference>
<dbReference type="InterPro" id="IPR029063">
    <property type="entry name" value="SAM-dependent_MTases_sf"/>
</dbReference>
<dbReference type="PANTHER" id="PTHR42912">
    <property type="entry name" value="METHYLTRANSFERASE"/>
    <property type="match status" value="1"/>
</dbReference>
<evidence type="ECO:0000313" key="4">
    <source>
        <dbReference type="Proteomes" id="UP000030693"/>
    </source>
</evidence>
<dbReference type="CDD" id="cd02440">
    <property type="entry name" value="AdoMet_MTases"/>
    <property type="match status" value="1"/>
</dbReference>
<dbReference type="InterPro" id="IPR013216">
    <property type="entry name" value="Methyltransf_11"/>
</dbReference>
<dbReference type="Pfam" id="PF08241">
    <property type="entry name" value="Methyltransf_11"/>
    <property type="match status" value="1"/>
</dbReference>
<dbReference type="Proteomes" id="UP000030693">
    <property type="component" value="Unassembled WGS sequence"/>
</dbReference>
<dbReference type="PANTHER" id="PTHR42912:SF80">
    <property type="entry name" value="METHYLTRANSFERASE DOMAIN-CONTAINING PROTEIN"/>
    <property type="match status" value="1"/>
</dbReference>
<evidence type="ECO:0000256" key="1">
    <source>
        <dbReference type="SAM" id="MobiDB-lite"/>
    </source>
</evidence>
<sequence length="348" mass="36940">MSFFGMNRNTRLLALGSGCLVAIGFNRFWMADDSISTETVAAMAARAATAATTVSDAGRVPGALVGPAPEKINVPEARIASLTLPAGFTPPSEEERLATFNQLSPRYDALVQGSEKVSMLRADREYIASRAHGHVLEVACGTGRNGEYIKPGQIRSFTAVDFSAGMVAAAQAKARAPENRDRLCPEVAHGRYLVASAHALPFADGVFQSVMATFALCSIEHPHAALLEMRRVLEPEGGVLLLMDHGASTFRPMQWILDYMLPGQLKRHGCYHNRNVSTMVTAAGFRITEIQRRHFGTSVRIIATPDPDFVPPPPAVATSAEAEAEAAASPATEAAAAAGSDLVTAPAS</sequence>
<keyword evidence="4" id="KW-1185">Reference proteome</keyword>
<dbReference type="OrthoDB" id="416496at2759"/>
<dbReference type="Gene3D" id="3.40.50.150">
    <property type="entry name" value="Vaccinia Virus protein VP39"/>
    <property type="match status" value="1"/>
</dbReference>
<name>A0A058YZQ2_FONAL</name>
<dbReference type="OMA" id="ARYAICK"/>
<feature type="domain" description="Methyltransferase type 11" evidence="2">
    <location>
        <begin position="136"/>
        <end position="239"/>
    </location>
</feature>
<dbReference type="eggNOG" id="KOG4300">
    <property type="taxonomic scope" value="Eukaryota"/>
</dbReference>
<proteinExistence type="predicted"/>
<dbReference type="SUPFAM" id="SSF53335">
    <property type="entry name" value="S-adenosyl-L-methionine-dependent methyltransferases"/>
    <property type="match status" value="1"/>
</dbReference>
<protein>
    <recommendedName>
        <fullName evidence="2">Methyltransferase type 11 domain-containing protein</fullName>
    </recommendedName>
</protein>
<dbReference type="GO" id="GO:0008757">
    <property type="term" value="F:S-adenosylmethionine-dependent methyltransferase activity"/>
    <property type="evidence" value="ECO:0007669"/>
    <property type="project" value="InterPro"/>
</dbReference>
<accession>A0A058YZQ2</accession>
<feature type="compositionally biased region" description="Low complexity" evidence="1">
    <location>
        <begin position="316"/>
        <end position="338"/>
    </location>
</feature>
<evidence type="ECO:0000259" key="2">
    <source>
        <dbReference type="Pfam" id="PF08241"/>
    </source>
</evidence>
<evidence type="ECO:0000313" key="3">
    <source>
        <dbReference type="EMBL" id="KCV67356.1"/>
    </source>
</evidence>
<dbReference type="AlphaFoldDB" id="A0A058YZQ2"/>
<dbReference type="GeneID" id="20530949"/>
<dbReference type="RefSeq" id="XP_009498245.1">
    <property type="nucleotide sequence ID" value="XM_009499970.1"/>
</dbReference>
<gene>
    <name evidence="3" type="ORF">H696_06224</name>
</gene>
<feature type="region of interest" description="Disordered" evidence="1">
    <location>
        <begin position="310"/>
        <end position="348"/>
    </location>
</feature>
<dbReference type="InterPro" id="IPR050508">
    <property type="entry name" value="Methyltransf_Superfamily"/>
</dbReference>
<dbReference type="STRING" id="691883.A0A058YZQ2"/>
<organism evidence="3">
    <name type="scientific">Fonticula alba</name>
    <name type="common">Slime mold</name>
    <dbReference type="NCBI Taxonomy" id="691883"/>
    <lineage>
        <taxon>Eukaryota</taxon>
        <taxon>Rotosphaerida</taxon>
        <taxon>Fonticulaceae</taxon>
        <taxon>Fonticula</taxon>
    </lineage>
</organism>
<reference evidence="3" key="1">
    <citation type="submission" date="2013-04" db="EMBL/GenBank/DDBJ databases">
        <title>The Genome Sequence of Fonticula alba ATCC 38817.</title>
        <authorList>
            <consortium name="The Broad Institute Genomics Platform"/>
            <person name="Russ C."/>
            <person name="Cuomo C."/>
            <person name="Burger G."/>
            <person name="Gray M.W."/>
            <person name="Holland P.W.H."/>
            <person name="King N."/>
            <person name="Lang F.B.F."/>
            <person name="Roger A.J."/>
            <person name="Ruiz-Trillo I."/>
            <person name="Brown M."/>
            <person name="Walker B."/>
            <person name="Young S."/>
            <person name="Zeng Q."/>
            <person name="Gargeya S."/>
            <person name="Fitzgerald M."/>
            <person name="Haas B."/>
            <person name="Abouelleil A."/>
            <person name="Allen A.W."/>
            <person name="Alvarado L."/>
            <person name="Arachchi H.M."/>
            <person name="Berlin A.M."/>
            <person name="Chapman S.B."/>
            <person name="Gainer-Dewar J."/>
            <person name="Goldberg J."/>
            <person name="Griggs A."/>
            <person name="Gujja S."/>
            <person name="Hansen M."/>
            <person name="Howarth C."/>
            <person name="Imamovic A."/>
            <person name="Ireland A."/>
            <person name="Larimer J."/>
            <person name="McCowan C."/>
            <person name="Murphy C."/>
            <person name="Pearson M."/>
            <person name="Poon T.W."/>
            <person name="Priest M."/>
            <person name="Roberts A."/>
            <person name="Saif S."/>
            <person name="Shea T."/>
            <person name="Sisk P."/>
            <person name="Sykes S."/>
            <person name="Wortman J."/>
            <person name="Nusbaum C."/>
            <person name="Birren B."/>
        </authorList>
    </citation>
    <scope>NUCLEOTIDE SEQUENCE [LARGE SCALE GENOMIC DNA]</scope>
    <source>
        <strain evidence="3">ATCC 38817</strain>
    </source>
</reference>